<feature type="region of interest" description="Disordered" evidence="2">
    <location>
        <begin position="83"/>
        <end position="126"/>
    </location>
</feature>
<gene>
    <name evidence="4" type="ORF">F503_03375</name>
</gene>
<evidence type="ECO:0000259" key="3">
    <source>
        <dbReference type="PROSITE" id="PS51471"/>
    </source>
</evidence>
<dbReference type="InterPro" id="IPR036380">
    <property type="entry name" value="Isochorismatase-like_sf"/>
</dbReference>
<evidence type="ECO:0000313" key="4">
    <source>
        <dbReference type="EMBL" id="EPE06948.1"/>
    </source>
</evidence>
<dbReference type="Pfam" id="PF00857">
    <property type="entry name" value="Isochorismatase"/>
    <property type="match status" value="1"/>
</dbReference>
<feature type="region of interest" description="Disordered" evidence="2">
    <location>
        <begin position="453"/>
        <end position="574"/>
    </location>
</feature>
<comment type="similarity">
    <text evidence="1">Belongs to the isochorismatase family.</text>
</comment>
<feature type="compositionally biased region" description="Polar residues" evidence="2">
    <location>
        <begin position="487"/>
        <end position="506"/>
    </location>
</feature>
<dbReference type="OrthoDB" id="445341at2759"/>
<feature type="compositionally biased region" description="Low complexity" evidence="2">
    <location>
        <begin position="306"/>
        <end position="318"/>
    </location>
</feature>
<dbReference type="SUPFAM" id="SSF51197">
    <property type="entry name" value="Clavaminate synthase-like"/>
    <property type="match status" value="1"/>
</dbReference>
<feature type="region of interest" description="Disordered" evidence="2">
    <location>
        <begin position="306"/>
        <end position="412"/>
    </location>
</feature>
<dbReference type="InterPro" id="IPR032854">
    <property type="entry name" value="ALKBH3"/>
</dbReference>
<feature type="compositionally biased region" description="Polar residues" evidence="2">
    <location>
        <begin position="331"/>
        <end position="360"/>
    </location>
</feature>
<dbReference type="SUPFAM" id="SSF52499">
    <property type="entry name" value="Isochorismatase-like hydrolases"/>
    <property type="match status" value="1"/>
</dbReference>
<dbReference type="GO" id="GO:0006307">
    <property type="term" value="P:DNA alkylation repair"/>
    <property type="evidence" value="ECO:0007669"/>
    <property type="project" value="InterPro"/>
</dbReference>
<organism evidence="4 5">
    <name type="scientific">Ophiostoma piceae (strain UAMH 11346)</name>
    <name type="common">Sap stain fungus</name>
    <dbReference type="NCBI Taxonomy" id="1262450"/>
    <lineage>
        <taxon>Eukaryota</taxon>
        <taxon>Fungi</taxon>
        <taxon>Dikarya</taxon>
        <taxon>Ascomycota</taxon>
        <taxon>Pezizomycotina</taxon>
        <taxon>Sordariomycetes</taxon>
        <taxon>Sordariomycetidae</taxon>
        <taxon>Ophiostomatales</taxon>
        <taxon>Ophiostomataceae</taxon>
        <taxon>Ophiostoma</taxon>
    </lineage>
</organism>
<dbReference type="InterPro" id="IPR027450">
    <property type="entry name" value="AlkB-like"/>
</dbReference>
<dbReference type="InterPro" id="IPR000868">
    <property type="entry name" value="Isochorismatase-like_dom"/>
</dbReference>
<dbReference type="PANTHER" id="PTHR31212">
    <property type="entry name" value="ALPHA-KETOGLUTARATE-DEPENDENT DIOXYGENASE ALKB HOMOLOG 3"/>
    <property type="match status" value="1"/>
</dbReference>
<evidence type="ECO:0000256" key="2">
    <source>
        <dbReference type="SAM" id="MobiDB-lite"/>
    </source>
</evidence>
<sequence length="1242" mass="132643">MPPTLPIDLSNFPAFQTRKALLIIDLQNEFLSSGSGLHVSEPAGYLERGLDVAKKFRESGAGDVFWIRSQFDAHRPTANARIITSSTPSLSGMRTASSSSSGSVAGSQSRRKGQEPTGDAEPDQDADPEAFLSIEDTAASSIPSAAQKPQGHFMTPGCFGSEMAPQVAAAINTRQDFVITKSHYSAFDSTQLLTRLRTRFITELYIFGALTNISIYATALDAARHGLMLTIVEDCCGYRDAMRHNNALRSLVRLTGCETVLADHVLDTLPTASARPYHLSASEASSSSLPPVNDFAAAIAAITASSHGPPGARRIGSSIGSGGPSLPVRSKTIQEVSSSPSTAVCTAPTMPSASLTRSANPTVSVPVLPSSSTTLQPSLVLSPFPRQSAPATDTLPPEAESKPRTASPPVAVEKVNMTSTISTRLAHSIVGSAIDTTPALGLTRVPSQAAEVDVGGITPDDSDNASEGGSDPGDSFIPVLPSRTRPAKTSKTLSGTAGLSQPASSMEQRDTPSEIPASVAPKVTGREIAEVAEAPEDSNLEISDPKVLGPNAPETTTSKPEMPDAEISGPDKAAAEAADVLPSMQENTKDRAPGSMLYATSKSTAQPEPALDIVGTPVVPVDTTKKPASTEPICAGDTIIYHNVLPAALEDGIYERLRDEVQWQRMSHQGGEVPRLVCVQGEAAKGSSGDANEDDTIPVYRHPADESPPLERFTPTVQQIKRHIESIVGHPLNHALIQYYRSGNDYISEHSDKTLDIVPGSYVCNMSLGAERMMIFRTKRPDKDESRELGETASGDQVADGGEGIAREKASGQKVAAAKRQSCRVQLPHNSLCRMGLETNTKWLHAIRQDKRADRDKSEPEMAFGGGRISLTFRRIGTFLNKSETLIWGQGAVAKTRAEARPVINGQSDEAISMLRAFGTENHSSSFDWARYYGHGFDVLHMSSAPRFFASTDKLVDTTIQLFLAELGINHARGSLGSGFSKPLDTDSTQSMDDTVVGNKDAAKATKEEKASKARPQSSLETAVRFVDNDRERSTVHGLLAILLYVDLIYGAGSATGPNSSSSPQISSRDKFETAQVYTRLQQAILLQDSWRPASFEAAQGPSSFLTTGPVFSLKLWENDLVAWNAFVLPKLHAGKTDKDDSTNKLSIDEVLFIAGGSSPSLADYALWPVLHGMEQACDTASRDTDSSNLGSSSDSKAAQLQGPPSAFLAELTRLGMPNLARYYVQVKARASFERVMLAREK</sequence>
<accession>S3CKF2</accession>
<dbReference type="Gene3D" id="2.60.120.590">
    <property type="entry name" value="Alpha-ketoglutarate-dependent dioxygenase AlkB-like"/>
    <property type="match status" value="1"/>
</dbReference>
<feature type="region of interest" description="Disordered" evidence="2">
    <location>
        <begin position="978"/>
        <end position="1018"/>
    </location>
</feature>
<dbReference type="InterPro" id="IPR005123">
    <property type="entry name" value="Oxoglu/Fe-dep_dioxygenase_dom"/>
</dbReference>
<dbReference type="HOGENOM" id="CLU_005335_0_0_1"/>
<feature type="region of interest" description="Disordered" evidence="2">
    <location>
        <begin position="781"/>
        <end position="802"/>
    </location>
</feature>
<dbReference type="PANTHER" id="PTHR31212:SF5">
    <property type="entry name" value="ISOCHORISMATASE FAMILY PROTEIN FAMILY (AFU_ORTHOLOGUE AFUA_3G14500)"/>
    <property type="match status" value="1"/>
</dbReference>
<feature type="compositionally biased region" description="Low complexity" evidence="2">
    <location>
        <begin position="89"/>
        <end position="108"/>
    </location>
</feature>
<dbReference type="STRING" id="1262450.S3CKF2"/>
<dbReference type="OMA" id="VITKSHY"/>
<name>S3CKF2_OPHP1</name>
<dbReference type="eggNOG" id="ENOG502QRZN">
    <property type="taxonomic scope" value="Eukaryota"/>
</dbReference>
<dbReference type="VEuPathDB" id="FungiDB:F503_03375"/>
<feature type="domain" description="Fe2OG dioxygenase" evidence="3">
    <location>
        <begin position="731"/>
        <end position="877"/>
    </location>
</feature>
<dbReference type="CDD" id="cd00431">
    <property type="entry name" value="cysteine_hydrolases"/>
    <property type="match status" value="1"/>
</dbReference>
<dbReference type="Proteomes" id="UP000016923">
    <property type="component" value="Unassembled WGS sequence"/>
</dbReference>
<feature type="region of interest" description="Disordered" evidence="2">
    <location>
        <begin position="1179"/>
        <end position="1202"/>
    </location>
</feature>
<dbReference type="PROSITE" id="PS51471">
    <property type="entry name" value="FE2OG_OXY"/>
    <property type="match status" value="1"/>
</dbReference>
<keyword evidence="5" id="KW-1185">Reference proteome</keyword>
<dbReference type="Pfam" id="PF13532">
    <property type="entry name" value="2OG-FeII_Oxy_2"/>
    <property type="match status" value="1"/>
</dbReference>
<evidence type="ECO:0000313" key="5">
    <source>
        <dbReference type="Proteomes" id="UP000016923"/>
    </source>
</evidence>
<dbReference type="Pfam" id="PF24470">
    <property type="entry name" value="Thiored_Isochorism"/>
    <property type="match status" value="1"/>
</dbReference>
<dbReference type="AlphaFoldDB" id="S3CKF2"/>
<dbReference type="InterPro" id="IPR037151">
    <property type="entry name" value="AlkB-like_sf"/>
</dbReference>
<protein>
    <submittedName>
        <fullName evidence="4">Isochorismatase family protein family</fullName>
    </submittedName>
</protein>
<feature type="compositionally biased region" description="Basic and acidic residues" evidence="2">
    <location>
        <begin position="781"/>
        <end position="790"/>
    </location>
</feature>
<feature type="compositionally biased region" description="Basic and acidic residues" evidence="2">
    <location>
        <begin position="1001"/>
        <end position="1012"/>
    </location>
</feature>
<dbReference type="Gene3D" id="3.40.50.850">
    <property type="entry name" value="Isochorismatase-like"/>
    <property type="match status" value="1"/>
</dbReference>
<dbReference type="EMBL" id="KE148152">
    <property type="protein sequence ID" value="EPE06948.1"/>
    <property type="molecule type" value="Genomic_DNA"/>
</dbReference>
<feature type="compositionally biased region" description="Low complexity" evidence="2">
    <location>
        <begin position="1187"/>
        <end position="1196"/>
    </location>
</feature>
<proteinExistence type="inferred from homology"/>
<evidence type="ECO:0000256" key="1">
    <source>
        <dbReference type="ARBA" id="ARBA00006336"/>
    </source>
</evidence>
<dbReference type="GO" id="GO:0051213">
    <property type="term" value="F:dioxygenase activity"/>
    <property type="evidence" value="ECO:0007669"/>
    <property type="project" value="InterPro"/>
</dbReference>
<reference evidence="4 5" key="1">
    <citation type="journal article" date="2013" name="BMC Genomics">
        <title>The genome and transcriptome of the pine saprophyte Ophiostoma piceae, and a comparison with the bark beetle-associated pine pathogen Grosmannia clavigera.</title>
        <authorList>
            <person name="Haridas S."/>
            <person name="Wang Y."/>
            <person name="Lim L."/>
            <person name="Massoumi Alamouti S."/>
            <person name="Jackman S."/>
            <person name="Docking R."/>
            <person name="Robertson G."/>
            <person name="Birol I."/>
            <person name="Bohlmann J."/>
            <person name="Breuil C."/>
        </authorList>
    </citation>
    <scope>NUCLEOTIDE SEQUENCE [LARGE SCALE GENOMIC DNA]</scope>
    <source>
        <strain evidence="4 5">UAMH 11346</strain>
    </source>
</reference>
<dbReference type="InterPro" id="IPR057088">
    <property type="entry name" value="GLRG_09195_Thiored"/>
</dbReference>
<feature type="compositionally biased region" description="Low complexity" evidence="2">
    <location>
        <begin position="361"/>
        <end position="383"/>
    </location>
</feature>